<dbReference type="InterPro" id="IPR050150">
    <property type="entry name" value="IgV_Light_Chain"/>
</dbReference>
<proteinExistence type="predicted"/>
<dbReference type="Gene3D" id="2.60.40.10">
    <property type="entry name" value="Immunoglobulins"/>
    <property type="match status" value="1"/>
</dbReference>
<feature type="signal peptide" evidence="1">
    <location>
        <begin position="1"/>
        <end position="16"/>
    </location>
</feature>
<dbReference type="InterPro" id="IPR013783">
    <property type="entry name" value="Ig-like_fold"/>
</dbReference>
<organism evidence="3 4">
    <name type="scientific">Astyanax mexicanus</name>
    <name type="common">Blind cave fish</name>
    <name type="synonym">Astyanax fasciatus mexicanus</name>
    <dbReference type="NCBI Taxonomy" id="7994"/>
    <lineage>
        <taxon>Eukaryota</taxon>
        <taxon>Metazoa</taxon>
        <taxon>Chordata</taxon>
        <taxon>Craniata</taxon>
        <taxon>Vertebrata</taxon>
        <taxon>Euteleostomi</taxon>
        <taxon>Actinopterygii</taxon>
        <taxon>Neopterygii</taxon>
        <taxon>Teleostei</taxon>
        <taxon>Ostariophysi</taxon>
        <taxon>Characiformes</taxon>
        <taxon>Characoidei</taxon>
        <taxon>Acestrorhamphidae</taxon>
        <taxon>Acestrorhamphinae</taxon>
        <taxon>Astyanax</taxon>
    </lineage>
</organism>
<name>A0A8B9GS21_ASTMX</name>
<dbReference type="InterPro" id="IPR036179">
    <property type="entry name" value="Ig-like_dom_sf"/>
</dbReference>
<evidence type="ECO:0000259" key="2">
    <source>
        <dbReference type="PROSITE" id="PS50835"/>
    </source>
</evidence>
<feature type="chain" id="PRO_5034402634" description="Ig-like domain-containing protein" evidence="1">
    <location>
        <begin position="17"/>
        <end position="169"/>
    </location>
</feature>
<dbReference type="Pfam" id="PF07686">
    <property type="entry name" value="V-set"/>
    <property type="match status" value="1"/>
</dbReference>
<dbReference type="PROSITE" id="PS50835">
    <property type="entry name" value="IG_LIKE"/>
    <property type="match status" value="1"/>
</dbReference>
<reference evidence="3" key="1">
    <citation type="submission" date="2025-08" db="UniProtKB">
        <authorList>
            <consortium name="Ensembl"/>
        </authorList>
    </citation>
    <scope>IDENTIFICATION</scope>
</reference>
<dbReference type="InterPro" id="IPR003599">
    <property type="entry name" value="Ig_sub"/>
</dbReference>
<feature type="domain" description="Ig-like" evidence="2">
    <location>
        <begin position="12"/>
        <end position="110"/>
    </location>
</feature>
<protein>
    <recommendedName>
        <fullName evidence="2">Ig-like domain-containing protein</fullName>
    </recommendedName>
</protein>
<accession>A0A8B9GS21</accession>
<keyword evidence="1" id="KW-0732">Signal</keyword>
<dbReference type="AlphaFoldDB" id="A0A8B9GS21"/>
<dbReference type="SMART" id="SM00409">
    <property type="entry name" value="IG"/>
    <property type="match status" value="1"/>
</dbReference>
<dbReference type="InterPro" id="IPR007110">
    <property type="entry name" value="Ig-like_dom"/>
</dbReference>
<evidence type="ECO:0000313" key="4">
    <source>
        <dbReference type="Proteomes" id="UP000694621"/>
    </source>
</evidence>
<dbReference type="PANTHER" id="PTHR23267">
    <property type="entry name" value="IMMUNOGLOBULIN LIGHT CHAIN"/>
    <property type="match status" value="1"/>
</dbReference>
<evidence type="ECO:0000256" key="1">
    <source>
        <dbReference type="SAM" id="SignalP"/>
    </source>
</evidence>
<dbReference type="CDD" id="cd00099">
    <property type="entry name" value="IgV"/>
    <property type="match status" value="1"/>
</dbReference>
<dbReference type="Proteomes" id="UP000694621">
    <property type="component" value="Unplaced"/>
</dbReference>
<dbReference type="SUPFAM" id="SSF48726">
    <property type="entry name" value="Immunoglobulin"/>
    <property type="match status" value="1"/>
</dbReference>
<dbReference type="Ensembl" id="ENSAMXT00005002741.1">
    <property type="protein sequence ID" value="ENSAMXP00005002454.1"/>
    <property type="gene ID" value="ENSAMXG00005001382.1"/>
</dbReference>
<dbReference type="InterPro" id="IPR013106">
    <property type="entry name" value="Ig_V-set"/>
</dbReference>
<evidence type="ECO:0000313" key="3">
    <source>
        <dbReference type="Ensembl" id="ENSAMXP00005002454.1"/>
    </source>
</evidence>
<sequence>LITVIAALCLFTTVKTDITGLQVQTVKTGNNVTMKCDQIIDNNKDNIDLNVAWYKQSLGNVPKLIVRLMVSKKSMRFSTDFAASPFKFDGDTFDLSINETVEEDAAVYYCGKISKSGVVEFESGTRLIVEVFYYFFFSGSATDYTVKVNQVIILLLTKVSAAEKSEICI</sequence>